<proteinExistence type="predicted"/>
<dbReference type="EMBL" id="QGMF01000424">
    <property type="protein sequence ID" value="TVY15997.1"/>
    <property type="molecule type" value="Genomic_DNA"/>
</dbReference>
<dbReference type="AlphaFoldDB" id="A0A8T9B8H2"/>
<evidence type="ECO:0000259" key="5">
    <source>
        <dbReference type="Pfam" id="PF03893"/>
    </source>
</evidence>
<dbReference type="GO" id="GO:0016042">
    <property type="term" value="P:lipid catabolic process"/>
    <property type="evidence" value="ECO:0007669"/>
    <property type="project" value="InterPro"/>
</dbReference>
<name>A0A8T9B8H2_9HELO</name>
<evidence type="ECO:0000256" key="1">
    <source>
        <dbReference type="ARBA" id="ARBA00022729"/>
    </source>
</evidence>
<feature type="chain" id="PRO_5035926879" evidence="3">
    <location>
        <begin position="19"/>
        <end position="320"/>
    </location>
</feature>
<dbReference type="InterPro" id="IPR005592">
    <property type="entry name" value="Mono/diacylglycerol_lipase_N"/>
</dbReference>
<evidence type="ECO:0000313" key="6">
    <source>
        <dbReference type="EMBL" id="TVY15997.1"/>
    </source>
</evidence>
<dbReference type="InterPro" id="IPR029058">
    <property type="entry name" value="AB_hydrolase_fold"/>
</dbReference>
<evidence type="ECO:0000256" key="2">
    <source>
        <dbReference type="ARBA" id="ARBA00022801"/>
    </source>
</evidence>
<evidence type="ECO:0000256" key="3">
    <source>
        <dbReference type="SAM" id="SignalP"/>
    </source>
</evidence>
<feature type="domain" description="Fungal lipase-type" evidence="4">
    <location>
        <begin position="117"/>
        <end position="251"/>
    </location>
</feature>
<feature type="signal peptide" evidence="3">
    <location>
        <begin position="1"/>
        <end position="18"/>
    </location>
</feature>
<dbReference type="SUPFAM" id="SSF53474">
    <property type="entry name" value="alpha/beta-Hydrolases"/>
    <property type="match status" value="1"/>
</dbReference>
<evidence type="ECO:0000313" key="7">
    <source>
        <dbReference type="Proteomes" id="UP000469559"/>
    </source>
</evidence>
<dbReference type="GO" id="GO:0016787">
    <property type="term" value="F:hydrolase activity"/>
    <property type="evidence" value="ECO:0007669"/>
    <property type="project" value="UniProtKB-KW"/>
</dbReference>
<dbReference type="PANTHER" id="PTHR46640:SF1">
    <property type="entry name" value="FUNGAL LIPASE-LIKE DOMAIN-CONTAINING PROTEIN-RELATED"/>
    <property type="match status" value="1"/>
</dbReference>
<dbReference type="PANTHER" id="PTHR46640">
    <property type="entry name" value="TRIACYLGLYCEROL LIPASE, PUTATIVE (AFU_ORTHOLOGUE AFUA_6G06510)-RELATED"/>
    <property type="match status" value="1"/>
</dbReference>
<sequence length="320" mass="34316">MQLQAILMLGVLAFHTKATPIEPTRNALQPRDTTPSNNISEALFDNFKAFADFSSASYCPNNENSAVGSPITCTGNICPLVEVDPVTSVLEFGSENDTTVSDIRGYVAVDTARFVIVVAFAGSTNVRNWLADFSFEELLYPTCTGCSVHSGFATGWAERRSIILPAVSTALLNHPDYRIVVTGHSLGAAVGTLAAVDLRSWKDSVVDLYTYGSPRVGNQAFADFVTSQAPAQGSNFRMTHENDPVPQLPPTLVGYQHTSPEYWLSGKDALTDDYSSQDVVVCYGVGNEACNAGTGLVPINGEAHDHYLGLIAACQGQFSF</sequence>
<keyword evidence="2" id="KW-0378">Hydrolase</keyword>
<accession>A0A8T9B8H2</accession>
<dbReference type="Gene3D" id="3.40.50.1820">
    <property type="entry name" value="alpha/beta hydrolase"/>
    <property type="match status" value="1"/>
</dbReference>
<keyword evidence="1 3" id="KW-0732">Signal</keyword>
<dbReference type="OrthoDB" id="426718at2759"/>
<dbReference type="CDD" id="cd00519">
    <property type="entry name" value="Lipase_3"/>
    <property type="match status" value="1"/>
</dbReference>
<organism evidence="6 7">
    <name type="scientific">Lachnellula arida</name>
    <dbReference type="NCBI Taxonomy" id="1316785"/>
    <lineage>
        <taxon>Eukaryota</taxon>
        <taxon>Fungi</taxon>
        <taxon>Dikarya</taxon>
        <taxon>Ascomycota</taxon>
        <taxon>Pezizomycotina</taxon>
        <taxon>Leotiomycetes</taxon>
        <taxon>Helotiales</taxon>
        <taxon>Lachnaceae</taxon>
        <taxon>Lachnellula</taxon>
    </lineage>
</organism>
<dbReference type="Pfam" id="PF03893">
    <property type="entry name" value="Lipase3_N"/>
    <property type="match status" value="1"/>
</dbReference>
<keyword evidence="7" id="KW-1185">Reference proteome</keyword>
<gene>
    <name evidence="6" type="primary">LIP</name>
    <name evidence="6" type="ORF">LARI1_G005715</name>
</gene>
<dbReference type="InterPro" id="IPR002921">
    <property type="entry name" value="Fungal_lipase-type"/>
</dbReference>
<feature type="domain" description="Mono-/di-acylglycerol lipase N-terminal" evidence="5">
    <location>
        <begin position="31"/>
        <end position="85"/>
    </location>
</feature>
<dbReference type="Proteomes" id="UP000469559">
    <property type="component" value="Unassembled WGS sequence"/>
</dbReference>
<dbReference type="Pfam" id="PF01764">
    <property type="entry name" value="Lipase_3"/>
    <property type="match status" value="1"/>
</dbReference>
<reference evidence="6 7" key="1">
    <citation type="submission" date="2018-05" db="EMBL/GenBank/DDBJ databases">
        <title>Whole genome sequencing for identification of molecular markers to develop diagnostic detection tools for the regulated plant pathogen Lachnellula willkommii.</title>
        <authorList>
            <person name="Giroux E."/>
            <person name="Bilodeau G."/>
        </authorList>
    </citation>
    <scope>NUCLEOTIDE SEQUENCE [LARGE SCALE GENOMIC DNA]</scope>
    <source>
        <strain evidence="6 7">CBS 203.66</strain>
    </source>
</reference>
<comment type="caution">
    <text evidence="6">The sequence shown here is derived from an EMBL/GenBank/DDBJ whole genome shotgun (WGS) entry which is preliminary data.</text>
</comment>
<dbReference type="InterPro" id="IPR051299">
    <property type="entry name" value="AB_hydrolase_lip/est"/>
</dbReference>
<evidence type="ECO:0000259" key="4">
    <source>
        <dbReference type="Pfam" id="PF01764"/>
    </source>
</evidence>
<protein>
    <submittedName>
        <fullName evidence="6">Lipase</fullName>
    </submittedName>
</protein>